<keyword evidence="2" id="KW-1133">Transmembrane helix</keyword>
<dbReference type="EMBL" id="JACRWD010000002">
    <property type="protein sequence ID" value="MBC6003817.1"/>
    <property type="molecule type" value="Genomic_DNA"/>
</dbReference>
<reference evidence="4 5" key="1">
    <citation type="submission" date="2020-08" db="EMBL/GenBank/DDBJ databases">
        <authorList>
            <person name="Liu C."/>
            <person name="Sun Q."/>
        </authorList>
    </citation>
    <scope>NUCLEOTIDE SEQUENCE [LARGE SCALE GENOMIC DNA]</scope>
    <source>
        <strain evidence="4 5">NSJ-45</strain>
    </source>
</reference>
<sequence length="201" mass="23025">MVSLQLIIKRAFDIAASLVILVIFFPIGLMISLIIKLDSEGPVFFLQERPGKGTQIFKVYKFRTMRPGSEKMIKGKEVFVDDDRVTKIGKFLRRYKIDELPQLLNVIKGEMSLVGPRPERMDYLGEYTQEELKRFNMRPGLTGLAQVSGNIHISLDERHMKDVYYVDNFSLIMDIKIMLLTVGVVLFGEDKFAKEEGKANS</sequence>
<evidence type="ECO:0000259" key="3">
    <source>
        <dbReference type="Pfam" id="PF02397"/>
    </source>
</evidence>
<keyword evidence="4" id="KW-0808">Transferase</keyword>
<keyword evidence="5" id="KW-1185">Reference proteome</keyword>
<proteinExistence type="inferred from homology"/>
<dbReference type="PANTHER" id="PTHR30576:SF0">
    <property type="entry name" value="UNDECAPRENYL-PHOSPHATE N-ACETYLGALACTOSAMINYL 1-PHOSPHATE TRANSFERASE-RELATED"/>
    <property type="match status" value="1"/>
</dbReference>
<protein>
    <submittedName>
        <fullName evidence="4">Sugar transferase</fullName>
    </submittedName>
</protein>
<comment type="caution">
    <text evidence="4">The sequence shown here is derived from an EMBL/GenBank/DDBJ whole genome shotgun (WGS) entry which is preliminary data.</text>
</comment>
<feature type="transmembrane region" description="Helical" evidence="2">
    <location>
        <begin position="12"/>
        <end position="35"/>
    </location>
</feature>
<evidence type="ECO:0000313" key="5">
    <source>
        <dbReference type="Proteomes" id="UP000611796"/>
    </source>
</evidence>
<evidence type="ECO:0000256" key="2">
    <source>
        <dbReference type="SAM" id="Phobius"/>
    </source>
</evidence>
<dbReference type="Pfam" id="PF02397">
    <property type="entry name" value="Bac_transf"/>
    <property type="match status" value="1"/>
</dbReference>
<dbReference type="RefSeq" id="WP_187006082.1">
    <property type="nucleotide sequence ID" value="NZ_JACRWD010000002.1"/>
</dbReference>
<dbReference type="GO" id="GO:0016740">
    <property type="term" value="F:transferase activity"/>
    <property type="evidence" value="ECO:0007669"/>
    <property type="project" value="UniProtKB-KW"/>
</dbReference>
<dbReference type="Proteomes" id="UP000611796">
    <property type="component" value="Unassembled WGS sequence"/>
</dbReference>
<dbReference type="PANTHER" id="PTHR30576">
    <property type="entry name" value="COLANIC BIOSYNTHESIS UDP-GLUCOSE LIPID CARRIER TRANSFERASE"/>
    <property type="match status" value="1"/>
</dbReference>
<evidence type="ECO:0000256" key="1">
    <source>
        <dbReference type="ARBA" id="ARBA00006464"/>
    </source>
</evidence>
<evidence type="ECO:0000313" key="4">
    <source>
        <dbReference type="EMBL" id="MBC6003817.1"/>
    </source>
</evidence>
<keyword evidence="2" id="KW-0472">Membrane</keyword>
<comment type="similarity">
    <text evidence="1">Belongs to the bacterial sugar transferase family.</text>
</comment>
<accession>A0ABR7K3Y3</accession>
<keyword evidence="2" id="KW-0812">Transmembrane</keyword>
<dbReference type="InterPro" id="IPR003362">
    <property type="entry name" value="Bact_transf"/>
</dbReference>
<feature type="domain" description="Bacterial sugar transferase" evidence="3">
    <location>
        <begin position="9"/>
        <end position="186"/>
    </location>
</feature>
<name>A0ABR7K3Y3_9FIRM</name>
<organism evidence="4 5">
    <name type="scientific">Paeniclostridium hominis</name>
    <dbReference type="NCBI Taxonomy" id="2764329"/>
    <lineage>
        <taxon>Bacteria</taxon>
        <taxon>Bacillati</taxon>
        <taxon>Bacillota</taxon>
        <taxon>Clostridia</taxon>
        <taxon>Peptostreptococcales</taxon>
        <taxon>Peptostreptococcaceae</taxon>
        <taxon>Paeniclostridium</taxon>
    </lineage>
</organism>
<gene>
    <name evidence="4" type="ORF">H8891_08380</name>
</gene>